<comment type="caution">
    <text evidence="8">The sequence shown here is derived from an EMBL/GenBank/DDBJ whole genome shotgun (WGS) entry which is preliminary data.</text>
</comment>
<dbReference type="PIRSF" id="PIRSF038471">
    <property type="entry name" value="MreC"/>
    <property type="match status" value="1"/>
</dbReference>
<dbReference type="InterPro" id="IPR055342">
    <property type="entry name" value="MreC_beta-barrel_core"/>
</dbReference>
<dbReference type="InterPro" id="IPR042177">
    <property type="entry name" value="Cell/Rod_1"/>
</dbReference>
<evidence type="ECO:0000256" key="1">
    <source>
        <dbReference type="ARBA" id="ARBA00009369"/>
    </source>
</evidence>
<evidence type="ECO:0000313" key="8">
    <source>
        <dbReference type="EMBL" id="MBK1853535.1"/>
    </source>
</evidence>
<name>A0AAE2S960_9BACT</name>
<dbReference type="InterPro" id="IPR042175">
    <property type="entry name" value="Cell/Rod_MreC_2"/>
</dbReference>
<dbReference type="GO" id="GO:0008360">
    <property type="term" value="P:regulation of cell shape"/>
    <property type="evidence" value="ECO:0007669"/>
    <property type="project" value="UniProtKB-KW"/>
</dbReference>
<reference evidence="8" key="1">
    <citation type="submission" date="2021-01" db="EMBL/GenBank/DDBJ databases">
        <title>Modified the classification status of verrucomicrobia.</title>
        <authorList>
            <person name="Feng X."/>
        </authorList>
    </citation>
    <scope>NUCLEOTIDE SEQUENCE</scope>
    <source>
        <strain evidence="8">5K15</strain>
    </source>
</reference>
<comment type="similarity">
    <text evidence="1 5">Belongs to the MreC family.</text>
</comment>
<dbReference type="InterPro" id="IPR007221">
    <property type="entry name" value="MreC"/>
</dbReference>
<organism evidence="8 9">
    <name type="scientific">Oceaniferula flava</name>
    <dbReference type="NCBI Taxonomy" id="2800421"/>
    <lineage>
        <taxon>Bacteria</taxon>
        <taxon>Pseudomonadati</taxon>
        <taxon>Verrucomicrobiota</taxon>
        <taxon>Verrucomicrobiia</taxon>
        <taxon>Verrucomicrobiales</taxon>
        <taxon>Verrucomicrobiaceae</taxon>
        <taxon>Oceaniferula</taxon>
    </lineage>
</organism>
<protein>
    <recommendedName>
        <fullName evidence="2 5">Cell shape-determining protein MreC</fullName>
    </recommendedName>
    <alternativeName>
        <fullName evidence="4 5">Cell shape protein MreC</fullName>
    </alternativeName>
</protein>
<evidence type="ECO:0000256" key="3">
    <source>
        <dbReference type="ARBA" id="ARBA00022960"/>
    </source>
</evidence>
<evidence type="ECO:0000313" key="9">
    <source>
        <dbReference type="Proteomes" id="UP000634206"/>
    </source>
</evidence>
<dbReference type="Gene3D" id="2.40.10.350">
    <property type="entry name" value="Rod shape-determining protein MreC, domain 2"/>
    <property type="match status" value="1"/>
</dbReference>
<dbReference type="NCBIfam" id="TIGR00219">
    <property type="entry name" value="mreC"/>
    <property type="match status" value="1"/>
</dbReference>
<feature type="coiled-coil region" evidence="6">
    <location>
        <begin position="62"/>
        <end position="106"/>
    </location>
</feature>
<evidence type="ECO:0000256" key="6">
    <source>
        <dbReference type="SAM" id="Coils"/>
    </source>
</evidence>
<dbReference type="PANTHER" id="PTHR34138">
    <property type="entry name" value="CELL SHAPE-DETERMINING PROTEIN MREC"/>
    <property type="match status" value="1"/>
</dbReference>
<dbReference type="AlphaFoldDB" id="A0AAE2S960"/>
<dbReference type="PANTHER" id="PTHR34138:SF1">
    <property type="entry name" value="CELL SHAPE-DETERMINING PROTEIN MREC"/>
    <property type="match status" value="1"/>
</dbReference>
<dbReference type="EMBL" id="JAENIG010000001">
    <property type="protein sequence ID" value="MBK1853535.1"/>
    <property type="molecule type" value="Genomic_DNA"/>
</dbReference>
<dbReference type="GO" id="GO:0005886">
    <property type="term" value="C:plasma membrane"/>
    <property type="evidence" value="ECO:0007669"/>
    <property type="project" value="TreeGrafter"/>
</dbReference>
<gene>
    <name evidence="8" type="primary">mreC</name>
    <name evidence="8" type="ORF">JIN83_01045</name>
</gene>
<evidence type="ECO:0000259" key="7">
    <source>
        <dbReference type="Pfam" id="PF04085"/>
    </source>
</evidence>
<keyword evidence="3 5" id="KW-0133">Cell shape</keyword>
<sequence>MKPQNLIALLLFIAGAIWALTRSEQSVRSIQKTYYSAISPFLKGGSSLETTASEFIKEAEHSEEWKAKYHLAKEELDKKRMEVAHLRKLELENARLSQALKFKQEAPFHVLAAKIIRRQPSTWWHTVTINRGEKQGVGVQLPVLSPEGLVGKVDAPSEDTSTVILLTDEKCKVSAKVDGTPELGILSGQRGETGQAPLLRLSFLSKDAKISDGMLVFTTGRGGLFPPDILLGTVQSFESGPLYGEALVKPAVDFATLHTVFVKTQDSHEESAR</sequence>
<comment type="function">
    <text evidence="5">Involved in formation and maintenance of cell shape.</text>
</comment>
<evidence type="ECO:0000256" key="4">
    <source>
        <dbReference type="ARBA" id="ARBA00032089"/>
    </source>
</evidence>
<keyword evidence="6" id="KW-0175">Coiled coil</keyword>
<proteinExistence type="inferred from homology"/>
<feature type="domain" description="Rod shape-determining protein MreC beta-barrel core" evidence="7">
    <location>
        <begin position="115"/>
        <end position="262"/>
    </location>
</feature>
<dbReference type="Proteomes" id="UP000634206">
    <property type="component" value="Unassembled WGS sequence"/>
</dbReference>
<dbReference type="RefSeq" id="WP_309488132.1">
    <property type="nucleotide sequence ID" value="NZ_JAENIG010000001.1"/>
</dbReference>
<dbReference type="Gene3D" id="2.40.10.340">
    <property type="entry name" value="Rod shape-determining protein MreC, domain 1"/>
    <property type="match status" value="1"/>
</dbReference>
<accession>A0AAE2S960</accession>
<keyword evidence="9" id="KW-1185">Reference proteome</keyword>
<evidence type="ECO:0000256" key="2">
    <source>
        <dbReference type="ARBA" id="ARBA00013855"/>
    </source>
</evidence>
<evidence type="ECO:0000256" key="5">
    <source>
        <dbReference type="PIRNR" id="PIRNR038471"/>
    </source>
</evidence>
<dbReference type="Pfam" id="PF04085">
    <property type="entry name" value="MreC"/>
    <property type="match status" value="1"/>
</dbReference>